<feature type="compositionally biased region" description="Basic and acidic residues" evidence="1">
    <location>
        <begin position="71"/>
        <end position="85"/>
    </location>
</feature>
<dbReference type="Proteomes" id="UP000187203">
    <property type="component" value="Unassembled WGS sequence"/>
</dbReference>
<keyword evidence="3" id="KW-1185">Reference proteome</keyword>
<gene>
    <name evidence="2" type="ORF">COLO4_36822</name>
</gene>
<protein>
    <submittedName>
        <fullName evidence="2">Uncharacterized protein</fullName>
    </submittedName>
</protein>
<evidence type="ECO:0000313" key="3">
    <source>
        <dbReference type="Proteomes" id="UP000187203"/>
    </source>
</evidence>
<feature type="compositionally biased region" description="Basic and acidic residues" evidence="1">
    <location>
        <begin position="30"/>
        <end position="39"/>
    </location>
</feature>
<evidence type="ECO:0000256" key="1">
    <source>
        <dbReference type="SAM" id="MobiDB-lite"/>
    </source>
</evidence>
<dbReference type="AlphaFoldDB" id="A0A1R3G518"/>
<feature type="compositionally biased region" description="Basic and acidic residues" evidence="1">
    <location>
        <begin position="107"/>
        <end position="118"/>
    </location>
</feature>
<organism evidence="2 3">
    <name type="scientific">Corchorus olitorius</name>
    <dbReference type="NCBI Taxonomy" id="93759"/>
    <lineage>
        <taxon>Eukaryota</taxon>
        <taxon>Viridiplantae</taxon>
        <taxon>Streptophyta</taxon>
        <taxon>Embryophyta</taxon>
        <taxon>Tracheophyta</taxon>
        <taxon>Spermatophyta</taxon>
        <taxon>Magnoliopsida</taxon>
        <taxon>eudicotyledons</taxon>
        <taxon>Gunneridae</taxon>
        <taxon>Pentapetalae</taxon>
        <taxon>rosids</taxon>
        <taxon>malvids</taxon>
        <taxon>Malvales</taxon>
        <taxon>Malvaceae</taxon>
        <taxon>Grewioideae</taxon>
        <taxon>Apeibeae</taxon>
        <taxon>Corchorus</taxon>
    </lineage>
</organism>
<comment type="caution">
    <text evidence="2">The sequence shown here is derived from an EMBL/GenBank/DDBJ whole genome shotgun (WGS) entry which is preliminary data.</text>
</comment>
<reference evidence="3" key="1">
    <citation type="submission" date="2013-09" db="EMBL/GenBank/DDBJ databases">
        <title>Corchorus olitorius genome sequencing.</title>
        <authorList>
            <person name="Alam M."/>
            <person name="Haque M.S."/>
            <person name="Islam M.S."/>
            <person name="Emdad E.M."/>
            <person name="Islam M.M."/>
            <person name="Ahmed B."/>
            <person name="Halim A."/>
            <person name="Hossen Q.M.M."/>
            <person name="Hossain M.Z."/>
            <person name="Ahmed R."/>
            <person name="Khan M.M."/>
            <person name="Islam R."/>
            <person name="Rashid M.M."/>
            <person name="Khan S.A."/>
            <person name="Rahman M.S."/>
            <person name="Alam M."/>
            <person name="Yahiya A.S."/>
            <person name="Khan M.S."/>
            <person name="Azam M.S."/>
            <person name="Haque T."/>
            <person name="Lashkar M.Z.H."/>
            <person name="Akhand A.I."/>
            <person name="Morshed G."/>
            <person name="Roy S."/>
            <person name="Uddin K.S."/>
            <person name="Rabeya T."/>
            <person name="Hossain A.S."/>
            <person name="Chowdhury A."/>
            <person name="Snigdha A.R."/>
            <person name="Mortoza M.S."/>
            <person name="Matin S.A."/>
            <person name="Hoque S.M.E."/>
            <person name="Islam M.K."/>
            <person name="Roy D.K."/>
            <person name="Haider R."/>
            <person name="Moosa M.M."/>
            <person name="Elias S.M."/>
            <person name="Hasan A.M."/>
            <person name="Jahan S."/>
            <person name="Shafiuddin M."/>
            <person name="Mahmood N."/>
            <person name="Shommy N.S."/>
        </authorList>
    </citation>
    <scope>NUCLEOTIDE SEQUENCE [LARGE SCALE GENOMIC DNA]</scope>
    <source>
        <strain evidence="3">cv. O-4</strain>
    </source>
</reference>
<accession>A0A1R3G518</accession>
<dbReference type="EMBL" id="AWUE01023636">
    <property type="protein sequence ID" value="OMO53179.1"/>
    <property type="molecule type" value="Genomic_DNA"/>
</dbReference>
<evidence type="ECO:0000313" key="2">
    <source>
        <dbReference type="EMBL" id="OMO53179.1"/>
    </source>
</evidence>
<feature type="region of interest" description="Disordered" evidence="1">
    <location>
        <begin position="23"/>
        <end position="125"/>
    </location>
</feature>
<sequence length="125" mass="14600">MDPFRHRRFCHLPPLSRAFLTAASRKSHRIRAEDDKARQTNDFQARPSSGDGLPRRRRFPAEDSSGGAKFRVREDDKARQIDDFQAHPSSGDGLPRRRRFPVEDSSGDTKFRVRENSRVKKRRIR</sequence>
<proteinExistence type="predicted"/>
<name>A0A1R3G518_9ROSI</name>